<dbReference type="Proteomes" id="UP000279307">
    <property type="component" value="Chromosome 1"/>
</dbReference>
<evidence type="ECO:0000259" key="13">
    <source>
        <dbReference type="Pfam" id="PF03028"/>
    </source>
</evidence>
<keyword evidence="7" id="KW-0243">Dynein</keyword>
<feature type="domain" description="Dynein heavy chain C-terminal" evidence="16">
    <location>
        <begin position="528"/>
        <end position="638"/>
    </location>
</feature>
<keyword evidence="8" id="KW-0175">Coiled coil</keyword>
<dbReference type="Gene3D" id="1.10.8.720">
    <property type="entry name" value="Region D6 of dynein motor"/>
    <property type="match status" value="1"/>
</dbReference>
<dbReference type="FunFam" id="3.10.490.20:FF:000009">
    <property type="entry name" value="Dynein heavy chain 4"/>
    <property type="match status" value="1"/>
</dbReference>
<organism evidence="17 18">
    <name type="scientific">Ooceraea biroi</name>
    <name type="common">Clonal raider ant</name>
    <name type="synonym">Cerapachys biroi</name>
    <dbReference type="NCBI Taxonomy" id="2015173"/>
    <lineage>
        <taxon>Eukaryota</taxon>
        <taxon>Metazoa</taxon>
        <taxon>Ecdysozoa</taxon>
        <taxon>Arthropoda</taxon>
        <taxon>Hexapoda</taxon>
        <taxon>Insecta</taxon>
        <taxon>Pterygota</taxon>
        <taxon>Neoptera</taxon>
        <taxon>Endopterygota</taxon>
        <taxon>Hymenoptera</taxon>
        <taxon>Apocrita</taxon>
        <taxon>Aculeata</taxon>
        <taxon>Formicoidea</taxon>
        <taxon>Formicidae</taxon>
        <taxon>Dorylinae</taxon>
        <taxon>Ooceraea</taxon>
    </lineage>
</organism>
<dbReference type="InterPro" id="IPR004273">
    <property type="entry name" value="Dynein_heavy_D6_P-loop"/>
</dbReference>
<keyword evidence="12" id="KW-0966">Cell projection</keyword>
<dbReference type="Gene3D" id="3.40.50.300">
    <property type="entry name" value="P-loop containing nucleotide triphosphate hydrolases"/>
    <property type="match status" value="1"/>
</dbReference>
<dbReference type="GO" id="GO:0005524">
    <property type="term" value="F:ATP binding"/>
    <property type="evidence" value="ECO:0007669"/>
    <property type="project" value="UniProtKB-KW"/>
</dbReference>
<name>A0A3L8E301_OOCBI</name>
<feature type="domain" description="Dynein heavy chain region D6 P-loop" evidence="13">
    <location>
        <begin position="235"/>
        <end position="346"/>
    </location>
</feature>
<evidence type="ECO:0000256" key="9">
    <source>
        <dbReference type="ARBA" id="ARBA00023069"/>
    </source>
</evidence>
<evidence type="ECO:0000256" key="12">
    <source>
        <dbReference type="ARBA" id="ARBA00023273"/>
    </source>
</evidence>
<evidence type="ECO:0000256" key="11">
    <source>
        <dbReference type="ARBA" id="ARBA00023212"/>
    </source>
</evidence>
<reference evidence="17 18" key="1">
    <citation type="journal article" date="2018" name="Genome Res.">
        <title>The genomic architecture and molecular evolution of ant odorant receptors.</title>
        <authorList>
            <person name="McKenzie S.K."/>
            <person name="Kronauer D.J.C."/>
        </authorList>
    </citation>
    <scope>NUCLEOTIDE SEQUENCE [LARGE SCALE GENOMIC DNA]</scope>
    <source>
        <strain evidence="17">Clonal line C1</strain>
    </source>
</reference>
<evidence type="ECO:0000256" key="2">
    <source>
        <dbReference type="ARBA" id="ARBA00008887"/>
    </source>
</evidence>
<dbReference type="PANTHER" id="PTHR22878">
    <property type="entry name" value="DYNEIN HEAVY CHAIN 6, AXONEMAL-LIKE-RELATED"/>
    <property type="match status" value="1"/>
</dbReference>
<evidence type="ECO:0000256" key="6">
    <source>
        <dbReference type="ARBA" id="ARBA00022840"/>
    </source>
</evidence>
<dbReference type="GO" id="GO:0005930">
    <property type="term" value="C:axoneme"/>
    <property type="evidence" value="ECO:0007669"/>
    <property type="project" value="UniProtKB-SubCell"/>
</dbReference>
<dbReference type="Gene3D" id="1.10.8.1220">
    <property type="match status" value="1"/>
</dbReference>
<dbReference type="Pfam" id="PF18198">
    <property type="entry name" value="AAA_lid_11"/>
    <property type="match status" value="1"/>
</dbReference>
<comment type="caution">
    <text evidence="17">The sequence shown here is derived from an EMBL/GenBank/DDBJ whole genome shotgun (WGS) entry which is preliminary data.</text>
</comment>
<keyword evidence="11" id="KW-0206">Cytoskeleton</keyword>
<evidence type="ECO:0000259" key="16">
    <source>
        <dbReference type="Pfam" id="PF18199"/>
    </source>
</evidence>
<dbReference type="EMBL" id="QOIP01000001">
    <property type="protein sequence ID" value="RLU27111.1"/>
    <property type="molecule type" value="Genomic_DNA"/>
</dbReference>
<dbReference type="GO" id="GO:0045505">
    <property type="term" value="F:dynein intermediate chain binding"/>
    <property type="evidence" value="ECO:0007669"/>
    <property type="project" value="InterPro"/>
</dbReference>
<keyword evidence="10" id="KW-0505">Motor protein</keyword>
<dbReference type="Pfam" id="PF18199">
    <property type="entry name" value="Dynein_C"/>
    <property type="match status" value="1"/>
</dbReference>
<dbReference type="GO" id="GO:0051959">
    <property type="term" value="F:dynein light intermediate chain binding"/>
    <property type="evidence" value="ECO:0007669"/>
    <property type="project" value="InterPro"/>
</dbReference>
<evidence type="ECO:0000256" key="7">
    <source>
        <dbReference type="ARBA" id="ARBA00023017"/>
    </source>
</evidence>
<dbReference type="PANTHER" id="PTHR22878:SF73">
    <property type="entry name" value="DYNEIN AXONEMAL HEAVY CHAIN 1"/>
    <property type="match status" value="1"/>
</dbReference>
<dbReference type="InterPro" id="IPR027417">
    <property type="entry name" value="P-loop_NTPase"/>
</dbReference>
<dbReference type="AlphaFoldDB" id="A0A3L8E301"/>
<dbReference type="FunFam" id="3.40.50.300:FF:000153">
    <property type="entry name" value="Dynein axonemal heavy chain 1"/>
    <property type="match status" value="1"/>
</dbReference>
<dbReference type="Gene3D" id="3.10.490.20">
    <property type="match status" value="1"/>
</dbReference>
<dbReference type="InterPro" id="IPR026983">
    <property type="entry name" value="DHC"/>
</dbReference>
<dbReference type="GO" id="GO:0005874">
    <property type="term" value="C:microtubule"/>
    <property type="evidence" value="ECO:0007669"/>
    <property type="project" value="UniProtKB-KW"/>
</dbReference>
<protein>
    <submittedName>
        <fullName evidence="17">Uncharacterized protein</fullName>
    </submittedName>
</protein>
<dbReference type="GO" id="GO:0007018">
    <property type="term" value="P:microtubule-based movement"/>
    <property type="evidence" value="ECO:0007669"/>
    <property type="project" value="InterPro"/>
</dbReference>
<evidence type="ECO:0000259" key="15">
    <source>
        <dbReference type="Pfam" id="PF18198"/>
    </source>
</evidence>
<gene>
    <name evidence="17" type="ORF">DMN91_000910</name>
</gene>
<dbReference type="GO" id="GO:0030286">
    <property type="term" value="C:dynein complex"/>
    <property type="evidence" value="ECO:0007669"/>
    <property type="project" value="UniProtKB-KW"/>
</dbReference>
<comment type="similarity">
    <text evidence="2">Belongs to the dynein heavy chain family.</text>
</comment>
<dbReference type="InterPro" id="IPR041228">
    <property type="entry name" value="Dynein_C"/>
</dbReference>
<dbReference type="InterPro" id="IPR035706">
    <property type="entry name" value="AAA_9"/>
</dbReference>
<evidence type="ECO:0000313" key="18">
    <source>
        <dbReference type="Proteomes" id="UP000279307"/>
    </source>
</evidence>
<comment type="subcellular location">
    <subcellularLocation>
        <location evidence="1">Cytoplasm</location>
        <location evidence="1">Cytoskeleton</location>
        <location evidence="1">Cilium axoneme</location>
    </subcellularLocation>
</comment>
<evidence type="ECO:0000256" key="5">
    <source>
        <dbReference type="ARBA" id="ARBA00022741"/>
    </source>
</evidence>
<dbReference type="OrthoDB" id="447173at2759"/>
<keyword evidence="6" id="KW-0067">ATP-binding</keyword>
<proteinExistence type="inferred from homology"/>
<evidence type="ECO:0000256" key="8">
    <source>
        <dbReference type="ARBA" id="ARBA00023054"/>
    </source>
</evidence>
<evidence type="ECO:0000259" key="14">
    <source>
        <dbReference type="Pfam" id="PF12781"/>
    </source>
</evidence>
<dbReference type="Pfam" id="PF12781">
    <property type="entry name" value="AAA_9"/>
    <property type="match status" value="1"/>
</dbReference>
<keyword evidence="9" id="KW-0969">Cilium</keyword>
<feature type="domain" description="Dynein heavy chain ATP-binding dynein motor region" evidence="14">
    <location>
        <begin position="2"/>
        <end position="43"/>
    </location>
</feature>
<accession>A0A3L8E301</accession>
<dbReference type="InterPro" id="IPR042219">
    <property type="entry name" value="AAA_lid_11_sf"/>
</dbReference>
<evidence type="ECO:0000256" key="4">
    <source>
        <dbReference type="ARBA" id="ARBA00022701"/>
    </source>
</evidence>
<dbReference type="FunFam" id="1.10.8.1220:FF:000001">
    <property type="entry name" value="Dynein axonemal heavy chain 5"/>
    <property type="match status" value="1"/>
</dbReference>
<feature type="domain" description="Dynein heavy chain AAA lid" evidence="15">
    <location>
        <begin position="381"/>
        <end position="437"/>
    </location>
</feature>
<evidence type="ECO:0000313" key="17">
    <source>
        <dbReference type="EMBL" id="RLU27111.1"/>
    </source>
</evidence>
<dbReference type="InterPro" id="IPR043160">
    <property type="entry name" value="Dynein_C_barrel"/>
</dbReference>
<evidence type="ECO:0000256" key="10">
    <source>
        <dbReference type="ARBA" id="ARBA00023175"/>
    </source>
</evidence>
<evidence type="ECO:0000256" key="3">
    <source>
        <dbReference type="ARBA" id="ARBA00022490"/>
    </source>
</evidence>
<keyword evidence="3" id="KW-0963">Cytoplasm</keyword>
<evidence type="ECO:0000256" key="1">
    <source>
        <dbReference type="ARBA" id="ARBA00004430"/>
    </source>
</evidence>
<sequence>MNSKRWPLFIDPQAQANKWIRNMAKVKVAETTQADIDLTRSLYIPVASRAQILFFCIADLQRIDTMYQYSLEWFIVIFNNSILNTTKGKDASLDIIVVNLALFDVAENINELRITDINENFTFTLFSNVCRSLFEKHKLLFGFLVCARILLNDGTIDPKEWSHFLTTTIPIRYMATFPEPWQIKLNNFEKLLVLKCLRPDKVINAIQIYLTQNLGQQFVEPQTAEFSVIYKEASNITPIVFILSPGTDPAVELNKFADKMGKKLYSISLGQGQELRAQLMLKQSAEIGNWVFFQNCHLVPSWMPKLESLVETLSPENIHRDFQLWLTSASSSDFPISILQNSSKMTIETPRGIKANMFRAYLTQVTEMQEFLQSNPKALPFKRLVYSLCMFHSILLERRKFGPLGFNVSYEFTNGDLAICMSQLYMYLMEYDILPFKLPATASFNNYLDYIKGFPLNDDPSLFGMHSNADISCAQAETYACLATLLSLETKEIGVAAVSIEEVTTQITNDMLATIPEQFDLIAMQESCKVLSSIPTQKPTDGCVVYGLFLEGCRWDGKYLAESLPKELFTEMSPILLLPEIDHVIPSYGIYICPVYKTIERSGTLTTTGHSTNFVLTMEIPADKPQSHWIKRGAAMICALDY</sequence>
<dbReference type="Pfam" id="PF03028">
    <property type="entry name" value="Dynein_heavy"/>
    <property type="match status" value="1"/>
</dbReference>
<keyword evidence="4" id="KW-0493">Microtubule</keyword>
<dbReference type="InterPro" id="IPR041658">
    <property type="entry name" value="AAA_lid_11"/>
</dbReference>
<dbReference type="GO" id="GO:0008569">
    <property type="term" value="F:minus-end-directed microtubule motor activity"/>
    <property type="evidence" value="ECO:0007669"/>
    <property type="project" value="InterPro"/>
</dbReference>
<keyword evidence="5" id="KW-0547">Nucleotide-binding</keyword>